<feature type="chain" id="PRO_5024380516" evidence="5">
    <location>
        <begin position="30"/>
        <end position="864"/>
    </location>
</feature>
<keyword evidence="10" id="KW-1185">Reference proteome</keyword>
<dbReference type="GO" id="GO:0005576">
    <property type="term" value="C:extracellular region"/>
    <property type="evidence" value="ECO:0007669"/>
    <property type="project" value="InterPro"/>
</dbReference>
<feature type="domain" description="Polysaccharide lyase 8 N-terminal alpha-helical" evidence="8">
    <location>
        <begin position="75"/>
        <end position="378"/>
    </location>
</feature>
<dbReference type="Pfam" id="PF02884">
    <property type="entry name" value="Lyase_8_C"/>
    <property type="match status" value="1"/>
</dbReference>
<dbReference type="InterPro" id="IPR011071">
    <property type="entry name" value="Lyase_8-like_C"/>
</dbReference>
<evidence type="ECO:0000256" key="5">
    <source>
        <dbReference type="SAM" id="SignalP"/>
    </source>
</evidence>
<feature type="active site" evidence="4">
    <location>
        <position position="347"/>
    </location>
</feature>
<evidence type="ECO:0000313" key="9">
    <source>
        <dbReference type="EMBL" id="KAB8161253.1"/>
    </source>
</evidence>
<dbReference type="AlphaFoldDB" id="A0A5N5ZZL1"/>
<organism evidence="9 10">
    <name type="scientific">Streptomyces mimosae</name>
    <dbReference type="NCBI Taxonomy" id="2586635"/>
    <lineage>
        <taxon>Bacteria</taxon>
        <taxon>Bacillati</taxon>
        <taxon>Actinomycetota</taxon>
        <taxon>Actinomycetes</taxon>
        <taxon>Kitasatosporales</taxon>
        <taxon>Streptomycetaceae</taxon>
        <taxon>Streptomyces</taxon>
    </lineage>
</organism>
<dbReference type="InterPro" id="IPR004103">
    <property type="entry name" value="Lyase_8_C"/>
</dbReference>
<dbReference type="OrthoDB" id="6636047at2"/>
<dbReference type="Proteomes" id="UP000314251">
    <property type="component" value="Unassembled WGS sequence"/>
</dbReference>
<accession>A0A5N5ZZL1</accession>
<dbReference type="InterPro" id="IPR011013">
    <property type="entry name" value="Gal_mutarotase_sf_dom"/>
</dbReference>
<evidence type="ECO:0000259" key="8">
    <source>
        <dbReference type="Pfam" id="PF08124"/>
    </source>
</evidence>
<protein>
    <submittedName>
        <fullName evidence="9">Silent information regulator protein Sir2</fullName>
    </submittedName>
</protein>
<dbReference type="PANTHER" id="PTHR38481:SF1">
    <property type="entry name" value="HYALURONATE LYASE"/>
    <property type="match status" value="1"/>
</dbReference>
<reference evidence="9" key="1">
    <citation type="submission" date="2019-10" db="EMBL/GenBank/DDBJ databases">
        <title>Nonomuraea sp. nov., isolated from Phyllanthus amarus.</title>
        <authorList>
            <person name="Klykleung N."/>
            <person name="Tanasupawat S."/>
        </authorList>
    </citation>
    <scope>NUCLEOTIDE SEQUENCE [LARGE SCALE GENOMIC DNA]</scope>
    <source>
        <strain evidence="9">3MP-10</strain>
    </source>
</reference>
<dbReference type="Gene3D" id="1.50.10.100">
    <property type="entry name" value="Chondroitin AC/alginate lyase"/>
    <property type="match status" value="1"/>
</dbReference>
<dbReference type="InterPro" id="IPR038970">
    <property type="entry name" value="Lyase_8"/>
</dbReference>
<dbReference type="GO" id="GO:0005975">
    <property type="term" value="P:carbohydrate metabolic process"/>
    <property type="evidence" value="ECO:0007669"/>
    <property type="project" value="InterPro"/>
</dbReference>
<evidence type="ECO:0000256" key="3">
    <source>
        <dbReference type="ARBA" id="ARBA00023239"/>
    </source>
</evidence>
<dbReference type="Pfam" id="PF08124">
    <property type="entry name" value="Lyase_8_N"/>
    <property type="match status" value="1"/>
</dbReference>
<evidence type="ECO:0000313" key="10">
    <source>
        <dbReference type="Proteomes" id="UP000314251"/>
    </source>
</evidence>
<feature type="active site" evidence="4">
    <location>
        <position position="284"/>
    </location>
</feature>
<dbReference type="SUPFAM" id="SSF49863">
    <property type="entry name" value="Hyaluronate lyase-like, C-terminal domain"/>
    <property type="match status" value="1"/>
</dbReference>
<feature type="signal peptide" evidence="5">
    <location>
        <begin position="1"/>
        <end position="29"/>
    </location>
</feature>
<dbReference type="GO" id="GO:0030246">
    <property type="term" value="F:carbohydrate binding"/>
    <property type="evidence" value="ECO:0007669"/>
    <property type="project" value="InterPro"/>
</dbReference>
<sequence length="864" mass="91563">MSLSRRALLSLLPAATVAGQAALAGPTNAAPTSARWGGRPASAAAADHGRLLANTVATFAGTPESNAHPEAAGKLAAIAETAREWLAAWDAAGAGELFAGLPLGDNDAHLNASYQHLYEIALATVAPGDAAPDLRENAAVRRRVVEGLAWLHEQHYGDQSAGYYGNWFHWEIGISTHVSRTLVLLADELTAQAPELTATYVASMDTYLRNGENGDVDLDSRFHTGANLADITVNRVLQGAVTGDEARIVKAVADLTTVFHPIDPYDLRHGVTDGFYADGSFLQHASVAYTGSYGTSLLGRVTQAFSVLAGTEYLARAELVEVVRGWLVNSFAPVVFEGWMMELVRGRAVSRTTSGYAAVAAVVEAAVDLSAAVEHPERARELRGYVRYLRETSPVAPDPVGFVSPVSVARYADILADESAPPADLGPAARNVAFNAMDRTVHRRPGYAFALARSSRRISRYEYMSGENLRPWFQGDGAHYLYLSGQDQTQAFGVDYFTTVSPYRLAGVVAPVEERATVPELYGHPYYDNPEAGFTASSEAQNTYVYFPCSTNAHSGGASLDGLGAVGLVLADDVAWRDRAAGLLPDDFVAYRNASGVRSWFLLDDEVVLLAAGVRDPAGRAVTATVDARIAAPEADLAVTGRLADGGDWPGTGAQQPLSWLRLADRDANTAVGYAFLEPAEARVDLTTVTRSRRLVRTANPDTPVTKRVFTLGTELPAGARRPGTLACALVPGADEERLAAYAGGPLTVLANTERLQAVAHRELGLVGVNSFASGRHRAGGIEVEGPASVLVTRAPDGAVSVAVADPTTERDRIAVTLRGRALRPVALDDGVRVSRVPGGTRLTVTTRHAYGASLTARLAPGGR</sequence>
<dbReference type="EMBL" id="VDLY02000020">
    <property type="protein sequence ID" value="KAB8161253.1"/>
    <property type="molecule type" value="Genomic_DNA"/>
</dbReference>
<dbReference type="InterPro" id="IPR003159">
    <property type="entry name" value="Lyase_8_central_dom"/>
</dbReference>
<dbReference type="Pfam" id="PF02278">
    <property type="entry name" value="Lyase_8"/>
    <property type="match status" value="1"/>
</dbReference>
<dbReference type="PANTHER" id="PTHR38481">
    <property type="entry name" value="HYALURONATE LYASE"/>
    <property type="match status" value="1"/>
</dbReference>
<comment type="similarity">
    <text evidence="1">Belongs to the polysaccharide lyase 8 family.</text>
</comment>
<dbReference type="Gene3D" id="2.60.220.10">
    <property type="entry name" value="Polysaccharide lyase family 8-like, C-terminal"/>
    <property type="match status" value="1"/>
</dbReference>
<keyword evidence="3" id="KW-0456">Lyase</keyword>
<feature type="domain" description="Polysaccharide lyase family 8 C-terminal" evidence="7">
    <location>
        <begin position="748"/>
        <end position="812"/>
    </location>
</feature>
<dbReference type="InterPro" id="IPR014718">
    <property type="entry name" value="GH-type_carb-bd"/>
</dbReference>
<evidence type="ECO:0000256" key="4">
    <source>
        <dbReference type="PIRSR" id="PIRSR638970-1"/>
    </source>
</evidence>
<evidence type="ECO:0000259" key="7">
    <source>
        <dbReference type="Pfam" id="PF02884"/>
    </source>
</evidence>
<dbReference type="InterPro" id="IPR008929">
    <property type="entry name" value="Chondroitin_lyas"/>
</dbReference>
<evidence type="ECO:0000259" key="6">
    <source>
        <dbReference type="Pfam" id="PF02278"/>
    </source>
</evidence>
<comment type="caution">
    <text evidence="9">The sequence shown here is derived from an EMBL/GenBank/DDBJ whole genome shotgun (WGS) entry which is preliminary data.</text>
</comment>
<gene>
    <name evidence="9" type="ORF">FH607_025790</name>
</gene>
<dbReference type="InterPro" id="IPR012970">
    <property type="entry name" value="Lyase_8_alpha_N"/>
</dbReference>
<dbReference type="SUPFAM" id="SSF48230">
    <property type="entry name" value="Chondroitin AC/alginate lyase"/>
    <property type="match status" value="1"/>
</dbReference>
<name>A0A5N5ZZL1_9ACTN</name>
<dbReference type="PROSITE" id="PS51318">
    <property type="entry name" value="TAT"/>
    <property type="match status" value="1"/>
</dbReference>
<proteinExistence type="inferred from homology"/>
<evidence type="ECO:0000256" key="2">
    <source>
        <dbReference type="ARBA" id="ARBA00022729"/>
    </source>
</evidence>
<dbReference type="GO" id="GO:0016837">
    <property type="term" value="F:carbon-oxygen lyase activity, acting on polysaccharides"/>
    <property type="evidence" value="ECO:0007669"/>
    <property type="project" value="UniProtKB-ARBA"/>
</dbReference>
<feature type="domain" description="Polysaccharide lyase family 8 central" evidence="6">
    <location>
        <begin position="432"/>
        <end position="734"/>
    </location>
</feature>
<dbReference type="Gene3D" id="2.70.98.10">
    <property type="match status" value="1"/>
</dbReference>
<keyword evidence="2 5" id="KW-0732">Signal</keyword>
<dbReference type="InterPro" id="IPR006311">
    <property type="entry name" value="TAT_signal"/>
</dbReference>
<evidence type="ECO:0000256" key="1">
    <source>
        <dbReference type="ARBA" id="ARBA00006699"/>
    </source>
</evidence>
<dbReference type="SUPFAM" id="SSF74650">
    <property type="entry name" value="Galactose mutarotase-like"/>
    <property type="match status" value="1"/>
</dbReference>
<dbReference type="RefSeq" id="WP_139673331.1">
    <property type="nucleotide sequence ID" value="NZ_VDLY02000020.1"/>
</dbReference>
<feature type="active site" evidence="4">
    <location>
        <position position="293"/>
    </location>
</feature>